<reference evidence="4" key="1">
    <citation type="submission" date="2013-09" db="EMBL/GenBank/DDBJ databases">
        <title>Corchorus olitorius genome sequencing.</title>
        <authorList>
            <person name="Alam M."/>
            <person name="Haque M.S."/>
            <person name="Islam M.S."/>
            <person name="Emdad E.M."/>
            <person name="Islam M.M."/>
            <person name="Ahmed B."/>
            <person name="Halim A."/>
            <person name="Hossen Q.M.M."/>
            <person name="Hossain M.Z."/>
            <person name="Ahmed R."/>
            <person name="Khan M.M."/>
            <person name="Islam R."/>
            <person name="Rashid M.M."/>
            <person name="Khan S.A."/>
            <person name="Rahman M.S."/>
            <person name="Alam M."/>
            <person name="Yahiya A.S."/>
            <person name="Khan M.S."/>
            <person name="Azam M.S."/>
            <person name="Haque T."/>
            <person name="Lashkar M.Z.H."/>
            <person name="Akhand A.I."/>
            <person name="Morshed G."/>
            <person name="Roy S."/>
            <person name="Uddin K.S."/>
            <person name="Rabeya T."/>
            <person name="Hossain A.S."/>
            <person name="Chowdhury A."/>
            <person name="Snigdha A.R."/>
            <person name="Mortoza M.S."/>
            <person name="Matin S.A."/>
            <person name="Hoque S.M.E."/>
            <person name="Islam M.K."/>
            <person name="Roy D.K."/>
            <person name="Haider R."/>
            <person name="Moosa M.M."/>
            <person name="Elias S.M."/>
            <person name="Hasan A.M."/>
            <person name="Jahan S."/>
            <person name="Shafiuddin M."/>
            <person name="Mahmood N."/>
            <person name="Shommy N.S."/>
        </authorList>
    </citation>
    <scope>NUCLEOTIDE SEQUENCE [LARGE SCALE GENOMIC DNA]</scope>
    <source>
        <strain evidence="4">cv. O-4</strain>
    </source>
</reference>
<feature type="domain" description="Tf2-1-like SH3-like" evidence="2">
    <location>
        <begin position="494"/>
        <end position="557"/>
    </location>
</feature>
<dbReference type="EMBL" id="AWUE01012671">
    <property type="protein sequence ID" value="OMP08527.1"/>
    <property type="molecule type" value="Genomic_DNA"/>
</dbReference>
<dbReference type="Pfam" id="PF24626">
    <property type="entry name" value="SH3_Tf2-1"/>
    <property type="match status" value="1"/>
</dbReference>
<evidence type="ECO:0000313" key="3">
    <source>
        <dbReference type="EMBL" id="OMP08527.1"/>
    </source>
</evidence>
<sequence length="563" mass="63364">MHQNYEQLDSKLEPQYQQKIDSSVDHPLSSIDRLQYSIDQFALEMRHLFKIYRIRSENGSGFPVNSDSNDEAKSGSQSETISLLGTKSGSRSETVSLLGSKSGSQSETVSLLGAKADFDEQTLQVQQYNTPQVKIAASTVACDLSEWKSDFSSKGCKDLMASSTESNNVIIVEPNTSLVVESYPLLQVISKSFKDSLASTGSVNAISRFVALAFSGIVILCGCLLLFEARKVHSGMPGQFKIAWNEVIKEYVYCTLYLFQTFARIQLDDFRDTSIHYGYAIVGLLQIKKLVQGNILRTWGYIRRDSIMDGQVSRQWPQLDEMLALNKSYKSMFHLGLELRNLGGVRWVEIGHKIHVFFTNAQLLTHVFFGKKYGSRWVTIESKIHVSLGDEQIAIWGLAIATELRLNSLSGSSRVEGIYAIQKAATQCSCTTPPHMISLSDWISLLVQLVQLAAYFQWLLCLYQLLKFHLHRAHHRMKRLADKHIIDRNLAIDDLAYFKLQPSRQVSVLHRPNLKLAARFYDPYPIVKELGVVAYELALSAGSTVHLVFHVSQLKKHIDSAPS</sequence>
<evidence type="ECO:0000256" key="1">
    <source>
        <dbReference type="SAM" id="MobiDB-lite"/>
    </source>
</evidence>
<keyword evidence="4" id="KW-1185">Reference proteome</keyword>
<feature type="region of interest" description="Disordered" evidence="1">
    <location>
        <begin position="1"/>
        <end position="24"/>
    </location>
</feature>
<feature type="compositionally biased region" description="Polar residues" evidence="1">
    <location>
        <begin position="74"/>
        <end position="87"/>
    </location>
</feature>
<dbReference type="AlphaFoldDB" id="A0A1R3KN55"/>
<gene>
    <name evidence="3" type="ORF">COLO4_06386</name>
</gene>
<dbReference type="Proteomes" id="UP000187203">
    <property type="component" value="Unassembled WGS sequence"/>
</dbReference>
<name>A0A1R3KN55_9ROSI</name>
<accession>A0A1R3KN55</accession>
<comment type="caution">
    <text evidence="3">The sequence shown here is derived from an EMBL/GenBank/DDBJ whole genome shotgun (WGS) entry which is preliminary data.</text>
</comment>
<organism evidence="3 4">
    <name type="scientific">Corchorus olitorius</name>
    <dbReference type="NCBI Taxonomy" id="93759"/>
    <lineage>
        <taxon>Eukaryota</taxon>
        <taxon>Viridiplantae</taxon>
        <taxon>Streptophyta</taxon>
        <taxon>Embryophyta</taxon>
        <taxon>Tracheophyta</taxon>
        <taxon>Spermatophyta</taxon>
        <taxon>Magnoliopsida</taxon>
        <taxon>eudicotyledons</taxon>
        <taxon>Gunneridae</taxon>
        <taxon>Pentapetalae</taxon>
        <taxon>rosids</taxon>
        <taxon>malvids</taxon>
        <taxon>Malvales</taxon>
        <taxon>Malvaceae</taxon>
        <taxon>Grewioideae</taxon>
        <taxon>Apeibeae</taxon>
        <taxon>Corchorus</taxon>
    </lineage>
</organism>
<evidence type="ECO:0000259" key="2">
    <source>
        <dbReference type="Pfam" id="PF24626"/>
    </source>
</evidence>
<feature type="region of interest" description="Disordered" evidence="1">
    <location>
        <begin position="60"/>
        <end position="87"/>
    </location>
</feature>
<dbReference type="InterPro" id="IPR056924">
    <property type="entry name" value="SH3_Tf2-1"/>
</dbReference>
<proteinExistence type="predicted"/>
<dbReference type="OrthoDB" id="5554229at2759"/>
<evidence type="ECO:0000313" key="4">
    <source>
        <dbReference type="Proteomes" id="UP000187203"/>
    </source>
</evidence>
<protein>
    <recommendedName>
        <fullName evidence="2">Tf2-1-like SH3-like domain-containing protein</fullName>
    </recommendedName>
</protein>